<dbReference type="Proteomes" id="UP000746503">
    <property type="component" value="Unassembled WGS sequence"/>
</dbReference>
<proteinExistence type="predicted"/>
<evidence type="ECO:0000313" key="4">
    <source>
        <dbReference type="Proteomes" id="UP000746503"/>
    </source>
</evidence>
<accession>A0ABX1AQ08</accession>
<comment type="caution">
    <text evidence="3">The sequence shown here is derived from an EMBL/GenBank/DDBJ whole genome shotgun (WGS) entry which is preliminary data.</text>
</comment>
<dbReference type="Pfam" id="PF00652">
    <property type="entry name" value="Ricin_B_lectin"/>
    <property type="match status" value="1"/>
</dbReference>
<feature type="region of interest" description="Disordered" evidence="1">
    <location>
        <begin position="201"/>
        <end position="225"/>
    </location>
</feature>
<dbReference type="InterPro" id="IPR036514">
    <property type="entry name" value="SGNH_hydro_sf"/>
</dbReference>
<dbReference type="EMBL" id="JAAVJB010000389">
    <property type="protein sequence ID" value="NJP69164.1"/>
    <property type="molecule type" value="Genomic_DNA"/>
</dbReference>
<gene>
    <name evidence="3" type="ORF">HCJ92_23490</name>
</gene>
<feature type="compositionally biased region" description="Basic and acidic residues" evidence="1">
    <location>
        <begin position="1"/>
        <end position="10"/>
    </location>
</feature>
<dbReference type="InterPro" id="IPR000772">
    <property type="entry name" value="Ricin_B_lectin"/>
</dbReference>
<dbReference type="SUPFAM" id="SSF52266">
    <property type="entry name" value="SGNH hydrolase"/>
    <property type="match status" value="1"/>
</dbReference>
<dbReference type="PROSITE" id="PS50231">
    <property type="entry name" value="RICIN_B_LECTIN"/>
    <property type="match status" value="1"/>
</dbReference>
<keyword evidence="4" id="KW-1185">Reference proteome</keyword>
<sequence length="691" mass="73357">MYTEYGDARATHPRQPPRHPRPPTPNVSAAQDRDNIFSEKSIPSIASTAYAVWHRGGRRDTCDGAASRSPRRNRSSPRRAPGTRRGAHGTDPVRGAHPRANRTGDSRDRRKPVQTEGETYRRRESPVRSPLPGRRPTRTGVVALAAFGLLAASAPTAGAAPGGEVERVEVTAPGAAITVELPGGLGFPWVPEGPWRIDVSWPEGSVSARGGTGAGASGGPVGEATALPPRLEELRARQATELYGAPAPPAPADRQLALVSLGDSAISGEGVGNYDPATDGPDNWCHRSYDAAIHRTGIPADVTYNFACSGAATTNIRSDGTPRFDEPLQADSLAVAARNTRVDTVLLVVGANDDLEFGPVITDCALSWFLHWRGPCHPTYAPGWQARVDGLRPKVEETVTDLHTVMSDAGYARDDYRMVLMSYPGPLGPDRRDDPRHLGRLVGGCTFHDADTRWVRDEAVPPFQESLRAAAKNADATYLDASRLFHGHEVCSDAPWARGLTVDVTNPFPPDANSVRQSFHPNAAGHGAFAACLTALRATDVREAGCADPASTGSPVLVEGAWDDLFRPAATADGSRCLAPAAGRTANGTQVRAEECDGERGQDWYHDTERGSLHVGLSHDRCLDVPGRAFRAGTGLQLHNCNGTEAQRFERTAGGALAPTSARELCVTLPAASGGQAALRPCDGSAAQRLA</sequence>
<name>A0ABX1AQ08_9ACTN</name>
<feature type="domain" description="Ricin B lectin" evidence="2">
    <location>
        <begin position="618"/>
        <end position="689"/>
    </location>
</feature>
<dbReference type="PANTHER" id="PTHR37981">
    <property type="entry name" value="LIPASE 2"/>
    <property type="match status" value="1"/>
</dbReference>
<dbReference type="InterPro" id="IPR037460">
    <property type="entry name" value="SEST-like"/>
</dbReference>
<feature type="compositionally biased region" description="Basic and acidic residues" evidence="1">
    <location>
        <begin position="102"/>
        <end position="126"/>
    </location>
</feature>
<feature type="compositionally biased region" description="Basic residues" evidence="1">
    <location>
        <begin position="11"/>
        <end position="21"/>
    </location>
</feature>
<organism evidence="3 4">
    <name type="scientific">Streptomyces spiramenti</name>
    <dbReference type="NCBI Taxonomy" id="2720606"/>
    <lineage>
        <taxon>Bacteria</taxon>
        <taxon>Bacillati</taxon>
        <taxon>Actinomycetota</taxon>
        <taxon>Actinomycetes</taxon>
        <taxon>Kitasatosporales</taxon>
        <taxon>Streptomycetaceae</taxon>
        <taxon>Streptomyces</taxon>
    </lineage>
</organism>
<evidence type="ECO:0000256" key="1">
    <source>
        <dbReference type="SAM" id="MobiDB-lite"/>
    </source>
</evidence>
<reference evidence="3 4" key="1">
    <citation type="submission" date="2020-03" db="EMBL/GenBank/DDBJ databases">
        <title>Draft genome of Streptomyces sp. ventii, isolated from the Axial Seamount in the Pacific Ocean, and resequencing of the two type strains Streptomyces lonarensis strain NCL 716 and Streptomyces bohaiensis strain 11A07.</title>
        <authorList>
            <person name="Loughran R.M."/>
            <person name="Pfannmuller K.M."/>
            <person name="Wasson B.J."/>
            <person name="Deadmond M.C."/>
            <person name="Paddock B.E."/>
            <person name="Koyack M.J."/>
            <person name="Gallegos D.A."/>
            <person name="Mitchell E.A."/>
            <person name="Ushijima B."/>
            <person name="Saw J.H."/>
            <person name="Mcphail K.L."/>
            <person name="Videau P."/>
        </authorList>
    </citation>
    <scope>NUCLEOTIDE SEQUENCE [LARGE SCALE GENOMIC DNA]</scope>
    <source>
        <strain evidence="4">5675061</strain>
    </source>
</reference>
<evidence type="ECO:0000259" key="2">
    <source>
        <dbReference type="Pfam" id="PF00652"/>
    </source>
</evidence>
<protein>
    <recommendedName>
        <fullName evidence="2">Ricin B lectin domain-containing protein</fullName>
    </recommendedName>
</protein>
<dbReference type="Gene3D" id="2.80.10.50">
    <property type="match status" value="1"/>
</dbReference>
<dbReference type="Gene3D" id="3.40.50.1110">
    <property type="entry name" value="SGNH hydrolase"/>
    <property type="match status" value="1"/>
</dbReference>
<evidence type="ECO:0000313" key="3">
    <source>
        <dbReference type="EMBL" id="NJP69164.1"/>
    </source>
</evidence>
<feature type="compositionally biased region" description="Basic residues" evidence="1">
    <location>
        <begin position="69"/>
        <end position="87"/>
    </location>
</feature>
<dbReference type="PANTHER" id="PTHR37981:SF1">
    <property type="entry name" value="SGNH HYDROLASE-TYPE ESTERASE DOMAIN-CONTAINING PROTEIN"/>
    <property type="match status" value="1"/>
</dbReference>
<dbReference type="InterPro" id="IPR035992">
    <property type="entry name" value="Ricin_B-like_lectins"/>
</dbReference>
<dbReference type="SUPFAM" id="SSF50370">
    <property type="entry name" value="Ricin B-like lectins"/>
    <property type="match status" value="1"/>
</dbReference>
<feature type="region of interest" description="Disordered" evidence="1">
    <location>
        <begin position="1"/>
        <end position="137"/>
    </location>
</feature>
<feature type="compositionally biased region" description="Gly residues" evidence="1">
    <location>
        <begin position="210"/>
        <end position="221"/>
    </location>
</feature>